<evidence type="ECO:0000313" key="5">
    <source>
        <dbReference type="Proteomes" id="UP000792457"/>
    </source>
</evidence>
<proteinExistence type="predicted"/>
<dbReference type="InterPro" id="IPR003598">
    <property type="entry name" value="Ig_sub2"/>
</dbReference>
<gene>
    <name evidence="4" type="ORF">J437_LFUL017925</name>
</gene>
<keyword evidence="2" id="KW-0393">Immunoglobulin domain</keyword>
<dbReference type="GO" id="GO:0098632">
    <property type="term" value="F:cell-cell adhesion mediator activity"/>
    <property type="evidence" value="ECO:0007669"/>
    <property type="project" value="TreeGrafter"/>
</dbReference>
<dbReference type="SMART" id="SM00408">
    <property type="entry name" value="IGc2"/>
    <property type="match status" value="1"/>
</dbReference>
<dbReference type="InterPro" id="IPR003599">
    <property type="entry name" value="Ig_sub"/>
</dbReference>
<dbReference type="PANTHER" id="PTHR10075:SF100">
    <property type="entry name" value="FASCICLIN-2"/>
    <property type="match status" value="1"/>
</dbReference>
<dbReference type="InterPro" id="IPR013098">
    <property type="entry name" value="Ig_I-set"/>
</dbReference>
<dbReference type="AlphaFoldDB" id="A0A8K0KMR0"/>
<dbReference type="InterPro" id="IPR036179">
    <property type="entry name" value="Ig-like_dom_sf"/>
</dbReference>
<evidence type="ECO:0000256" key="1">
    <source>
        <dbReference type="ARBA" id="ARBA00023157"/>
    </source>
</evidence>
<reference evidence="4" key="2">
    <citation type="submission" date="2017-10" db="EMBL/GenBank/DDBJ databases">
        <title>Ladona fulva Genome sequencing and assembly.</title>
        <authorList>
            <person name="Murali S."/>
            <person name="Richards S."/>
            <person name="Bandaranaike D."/>
            <person name="Bellair M."/>
            <person name="Blankenburg K."/>
            <person name="Chao H."/>
            <person name="Dinh H."/>
            <person name="Doddapaneni H."/>
            <person name="Dugan-Rocha S."/>
            <person name="Elkadiri S."/>
            <person name="Gnanaolivu R."/>
            <person name="Hernandez B."/>
            <person name="Skinner E."/>
            <person name="Javaid M."/>
            <person name="Lee S."/>
            <person name="Li M."/>
            <person name="Ming W."/>
            <person name="Munidasa M."/>
            <person name="Muniz J."/>
            <person name="Nguyen L."/>
            <person name="Hughes D."/>
            <person name="Osuji N."/>
            <person name="Pu L.-L."/>
            <person name="Puazo M."/>
            <person name="Qu C."/>
            <person name="Quiroz J."/>
            <person name="Raj R."/>
            <person name="Weissenberger G."/>
            <person name="Xin Y."/>
            <person name="Zou X."/>
            <person name="Han Y."/>
            <person name="Worley K."/>
            <person name="Muzny D."/>
            <person name="Gibbs R."/>
        </authorList>
    </citation>
    <scope>NUCLEOTIDE SEQUENCE</scope>
    <source>
        <strain evidence="4">Sampled in the wild</strain>
    </source>
</reference>
<dbReference type="GO" id="GO:0007156">
    <property type="term" value="P:homophilic cell adhesion via plasma membrane adhesion molecules"/>
    <property type="evidence" value="ECO:0007669"/>
    <property type="project" value="TreeGrafter"/>
</dbReference>
<dbReference type="EMBL" id="KZ309284">
    <property type="protein sequence ID" value="KAG8238134.1"/>
    <property type="molecule type" value="Genomic_DNA"/>
</dbReference>
<comment type="caution">
    <text evidence="4">The sequence shown here is derived from an EMBL/GenBank/DDBJ whole genome shotgun (WGS) entry which is preliminary data.</text>
</comment>
<dbReference type="Pfam" id="PF07679">
    <property type="entry name" value="I-set"/>
    <property type="match status" value="1"/>
</dbReference>
<evidence type="ECO:0000313" key="4">
    <source>
        <dbReference type="EMBL" id="KAG8238134.1"/>
    </source>
</evidence>
<name>A0A8K0KMR0_LADFU</name>
<dbReference type="GO" id="GO:0007411">
    <property type="term" value="P:axon guidance"/>
    <property type="evidence" value="ECO:0007669"/>
    <property type="project" value="TreeGrafter"/>
</dbReference>
<dbReference type="Proteomes" id="UP000792457">
    <property type="component" value="Unassembled WGS sequence"/>
</dbReference>
<feature type="domain" description="Ig-like" evidence="3">
    <location>
        <begin position="26"/>
        <end position="118"/>
    </location>
</feature>
<dbReference type="GO" id="GO:0070593">
    <property type="term" value="P:dendrite self-avoidance"/>
    <property type="evidence" value="ECO:0007669"/>
    <property type="project" value="TreeGrafter"/>
</dbReference>
<dbReference type="PANTHER" id="PTHR10075">
    <property type="entry name" value="BASIGIN RELATED"/>
    <property type="match status" value="1"/>
</dbReference>
<protein>
    <recommendedName>
        <fullName evidence="3">Ig-like domain-containing protein</fullName>
    </recommendedName>
</protein>
<dbReference type="PROSITE" id="PS50835">
    <property type="entry name" value="IG_LIKE"/>
    <property type="match status" value="1"/>
</dbReference>
<reference evidence="4" key="1">
    <citation type="submission" date="2013-04" db="EMBL/GenBank/DDBJ databases">
        <authorList>
            <person name="Qu J."/>
            <person name="Murali S.C."/>
            <person name="Bandaranaike D."/>
            <person name="Bellair M."/>
            <person name="Blankenburg K."/>
            <person name="Chao H."/>
            <person name="Dinh H."/>
            <person name="Doddapaneni H."/>
            <person name="Downs B."/>
            <person name="Dugan-Rocha S."/>
            <person name="Elkadiri S."/>
            <person name="Gnanaolivu R.D."/>
            <person name="Hernandez B."/>
            <person name="Javaid M."/>
            <person name="Jayaseelan J.C."/>
            <person name="Lee S."/>
            <person name="Li M."/>
            <person name="Ming W."/>
            <person name="Munidasa M."/>
            <person name="Muniz J."/>
            <person name="Nguyen L."/>
            <person name="Ongeri F."/>
            <person name="Osuji N."/>
            <person name="Pu L.-L."/>
            <person name="Puazo M."/>
            <person name="Qu C."/>
            <person name="Quiroz J."/>
            <person name="Raj R."/>
            <person name="Weissenberger G."/>
            <person name="Xin Y."/>
            <person name="Zou X."/>
            <person name="Han Y."/>
            <person name="Richards S."/>
            <person name="Worley K."/>
            <person name="Muzny D."/>
            <person name="Gibbs R."/>
        </authorList>
    </citation>
    <scope>NUCLEOTIDE SEQUENCE</scope>
    <source>
        <strain evidence="4">Sampled in the wild</strain>
    </source>
</reference>
<keyword evidence="1" id="KW-1015">Disulfide bond</keyword>
<keyword evidence="5" id="KW-1185">Reference proteome</keyword>
<dbReference type="GO" id="GO:0030424">
    <property type="term" value="C:axon"/>
    <property type="evidence" value="ECO:0007669"/>
    <property type="project" value="TreeGrafter"/>
</dbReference>
<dbReference type="InterPro" id="IPR007110">
    <property type="entry name" value="Ig-like_dom"/>
</dbReference>
<sequence>MRLQNHDQFAFPGHSLKLITRKVGNSSLVVFMELKRVVNSGESATFNCSVSGSPLDTVRWLANGVPLAGGVEGTSSPRIRLLSPQVLHISSVGRGDRGMYQCVAKNERESAQGSAELRLGGG</sequence>
<dbReference type="GO" id="GO:0005886">
    <property type="term" value="C:plasma membrane"/>
    <property type="evidence" value="ECO:0007669"/>
    <property type="project" value="TreeGrafter"/>
</dbReference>
<dbReference type="InterPro" id="IPR013783">
    <property type="entry name" value="Ig-like_fold"/>
</dbReference>
<dbReference type="SUPFAM" id="SSF48726">
    <property type="entry name" value="Immunoglobulin"/>
    <property type="match status" value="1"/>
</dbReference>
<dbReference type="OrthoDB" id="6429135at2759"/>
<evidence type="ECO:0000259" key="3">
    <source>
        <dbReference type="PROSITE" id="PS50835"/>
    </source>
</evidence>
<evidence type="ECO:0000256" key="2">
    <source>
        <dbReference type="ARBA" id="ARBA00023319"/>
    </source>
</evidence>
<dbReference type="FunFam" id="2.60.40.10:FF:000032">
    <property type="entry name" value="palladin isoform X1"/>
    <property type="match status" value="1"/>
</dbReference>
<accession>A0A8K0KMR0</accession>
<dbReference type="SMART" id="SM00409">
    <property type="entry name" value="IG"/>
    <property type="match status" value="1"/>
</dbReference>
<dbReference type="Gene3D" id="2.60.40.10">
    <property type="entry name" value="Immunoglobulins"/>
    <property type="match status" value="1"/>
</dbReference>
<organism evidence="4 5">
    <name type="scientific">Ladona fulva</name>
    <name type="common">Scarce chaser dragonfly</name>
    <name type="synonym">Libellula fulva</name>
    <dbReference type="NCBI Taxonomy" id="123851"/>
    <lineage>
        <taxon>Eukaryota</taxon>
        <taxon>Metazoa</taxon>
        <taxon>Ecdysozoa</taxon>
        <taxon>Arthropoda</taxon>
        <taxon>Hexapoda</taxon>
        <taxon>Insecta</taxon>
        <taxon>Pterygota</taxon>
        <taxon>Palaeoptera</taxon>
        <taxon>Odonata</taxon>
        <taxon>Epiprocta</taxon>
        <taxon>Anisoptera</taxon>
        <taxon>Libelluloidea</taxon>
        <taxon>Libellulidae</taxon>
        <taxon>Ladona</taxon>
    </lineage>
</organism>